<feature type="compositionally biased region" description="Low complexity" evidence="1">
    <location>
        <begin position="16"/>
        <end position="25"/>
    </location>
</feature>
<feature type="region of interest" description="Disordered" evidence="1">
    <location>
        <begin position="1"/>
        <end position="94"/>
    </location>
</feature>
<dbReference type="EMBL" id="CAUYUJ010015136">
    <property type="protein sequence ID" value="CAK0850295.1"/>
    <property type="molecule type" value="Genomic_DNA"/>
</dbReference>
<protein>
    <submittedName>
        <fullName evidence="2">Uncharacterized protein</fullName>
    </submittedName>
</protein>
<proteinExistence type="predicted"/>
<organism evidence="2 3">
    <name type="scientific">Prorocentrum cordatum</name>
    <dbReference type="NCBI Taxonomy" id="2364126"/>
    <lineage>
        <taxon>Eukaryota</taxon>
        <taxon>Sar</taxon>
        <taxon>Alveolata</taxon>
        <taxon>Dinophyceae</taxon>
        <taxon>Prorocentrales</taxon>
        <taxon>Prorocentraceae</taxon>
        <taxon>Prorocentrum</taxon>
    </lineage>
</organism>
<accession>A0ABN9TWP4</accession>
<sequence>MPPGQAMRPVLPRPFRPGLLPPGVLSKAAGCNPQAAGGSPVAVRKAEREDGALSPISPASEMPISPASEITDSGAQPSAQPEGAKNGSTTERFG</sequence>
<dbReference type="Proteomes" id="UP001189429">
    <property type="component" value="Unassembled WGS sequence"/>
</dbReference>
<comment type="caution">
    <text evidence="2">The sequence shown here is derived from an EMBL/GenBank/DDBJ whole genome shotgun (WGS) entry which is preliminary data.</text>
</comment>
<evidence type="ECO:0000313" key="3">
    <source>
        <dbReference type="Proteomes" id="UP001189429"/>
    </source>
</evidence>
<feature type="compositionally biased region" description="Polar residues" evidence="1">
    <location>
        <begin position="68"/>
        <end position="79"/>
    </location>
</feature>
<evidence type="ECO:0000256" key="1">
    <source>
        <dbReference type="SAM" id="MobiDB-lite"/>
    </source>
</evidence>
<gene>
    <name evidence="2" type="ORF">PCOR1329_LOCUS42728</name>
</gene>
<name>A0ABN9TWP4_9DINO</name>
<reference evidence="2" key="1">
    <citation type="submission" date="2023-10" db="EMBL/GenBank/DDBJ databases">
        <authorList>
            <person name="Chen Y."/>
            <person name="Shah S."/>
            <person name="Dougan E. K."/>
            <person name="Thang M."/>
            <person name="Chan C."/>
        </authorList>
    </citation>
    <scope>NUCLEOTIDE SEQUENCE [LARGE SCALE GENOMIC DNA]</scope>
</reference>
<keyword evidence="3" id="KW-1185">Reference proteome</keyword>
<evidence type="ECO:0000313" key="2">
    <source>
        <dbReference type="EMBL" id="CAK0850295.1"/>
    </source>
</evidence>